<dbReference type="Gene3D" id="3.40.1010.10">
    <property type="entry name" value="Cobalt-precorrin-4 Transmethylase, Domain 1"/>
    <property type="match status" value="1"/>
</dbReference>
<dbReference type="InterPro" id="IPR035996">
    <property type="entry name" value="4pyrrol_Methylase_sf"/>
</dbReference>
<comment type="pathway">
    <text evidence="1">Cofactor biosynthesis; adenosylcobalamin biosynthesis.</text>
</comment>
<dbReference type="SUPFAM" id="SSF53335">
    <property type="entry name" value="S-adenosyl-L-methionine-dependent methyltransferases"/>
    <property type="match status" value="1"/>
</dbReference>
<organism evidence="6 7">
    <name type="scientific">Chitinophaga pinensis</name>
    <dbReference type="NCBI Taxonomy" id="79329"/>
    <lineage>
        <taxon>Bacteria</taxon>
        <taxon>Pseudomonadati</taxon>
        <taxon>Bacteroidota</taxon>
        <taxon>Chitinophagia</taxon>
        <taxon>Chitinophagales</taxon>
        <taxon>Chitinophagaceae</taxon>
        <taxon>Chitinophaga</taxon>
    </lineage>
</organism>
<dbReference type="InterPro" id="IPR029063">
    <property type="entry name" value="SAM-dependent_MTases_sf"/>
</dbReference>
<protein>
    <submittedName>
        <fullName evidence="6">Precorrin-6y C5,15-methyltransferase (Decarboxylating) subunit CbiE</fullName>
    </submittedName>
</protein>
<evidence type="ECO:0000256" key="4">
    <source>
        <dbReference type="ARBA" id="ARBA00022679"/>
    </source>
</evidence>
<keyword evidence="4 6" id="KW-0808">Transferase</keyword>
<dbReference type="OrthoDB" id="9780707at2"/>
<keyword evidence="3 6" id="KW-0489">Methyltransferase</keyword>
<dbReference type="RefSeq" id="WP_146307364.1">
    <property type="nucleotide sequence ID" value="NZ_VOHS01000035.1"/>
</dbReference>
<dbReference type="AlphaFoldDB" id="A0A5C6LMS4"/>
<dbReference type="InterPro" id="IPR050714">
    <property type="entry name" value="Cobalamin_biosynth_MTase"/>
</dbReference>
<evidence type="ECO:0000256" key="5">
    <source>
        <dbReference type="ARBA" id="ARBA00022691"/>
    </source>
</evidence>
<name>A0A5C6LMS4_9BACT</name>
<dbReference type="PIRSF" id="PIRSF036428">
    <property type="entry name" value="CobL"/>
    <property type="match status" value="1"/>
</dbReference>
<dbReference type="Proteomes" id="UP000318815">
    <property type="component" value="Unassembled WGS sequence"/>
</dbReference>
<dbReference type="GO" id="GO:0032259">
    <property type="term" value="P:methylation"/>
    <property type="evidence" value="ECO:0007669"/>
    <property type="project" value="UniProtKB-KW"/>
</dbReference>
<dbReference type="CDD" id="cd02440">
    <property type="entry name" value="AdoMet_MTases"/>
    <property type="match status" value="1"/>
</dbReference>
<proteinExistence type="predicted"/>
<comment type="caution">
    <text evidence="6">The sequence shown here is derived from an EMBL/GenBank/DDBJ whole genome shotgun (WGS) entry which is preliminary data.</text>
</comment>
<keyword evidence="5" id="KW-0949">S-adenosyl-L-methionine</keyword>
<dbReference type="UniPathway" id="UPA00148"/>
<gene>
    <name evidence="6" type="primary">cbiE</name>
    <name evidence="6" type="ORF">FEF09_23470</name>
</gene>
<accession>A0A5C6LMS4</accession>
<dbReference type="NCBIfam" id="TIGR02467">
    <property type="entry name" value="CbiE"/>
    <property type="match status" value="1"/>
</dbReference>
<keyword evidence="2" id="KW-0169">Cobalamin biosynthesis</keyword>
<dbReference type="PANTHER" id="PTHR43182:SF1">
    <property type="entry name" value="COBALT-PRECORRIN-7 C(5)-METHYLTRANSFERASE"/>
    <property type="match status" value="1"/>
</dbReference>
<evidence type="ECO:0000256" key="3">
    <source>
        <dbReference type="ARBA" id="ARBA00022603"/>
    </source>
</evidence>
<dbReference type="InterPro" id="IPR014008">
    <property type="entry name" value="Cbl_synth_MTase_CbiT"/>
</dbReference>
<dbReference type="CDD" id="cd11644">
    <property type="entry name" value="Precorrin-6Y-MT"/>
    <property type="match status" value="1"/>
</dbReference>
<dbReference type="GO" id="GO:0009236">
    <property type="term" value="P:cobalamin biosynthetic process"/>
    <property type="evidence" value="ECO:0007669"/>
    <property type="project" value="UniProtKB-UniPathway"/>
</dbReference>
<dbReference type="Gene3D" id="3.40.50.150">
    <property type="entry name" value="Vaccinia Virus protein VP39"/>
    <property type="match status" value="1"/>
</dbReference>
<evidence type="ECO:0000256" key="2">
    <source>
        <dbReference type="ARBA" id="ARBA00022573"/>
    </source>
</evidence>
<dbReference type="EMBL" id="VOHS01000035">
    <property type="protein sequence ID" value="TWV96244.1"/>
    <property type="molecule type" value="Genomic_DNA"/>
</dbReference>
<sequence>MEYIVIGISNNPDYLLPQAAMEIVPHYRVFSGGKRHYELIQKHLPADHQWIDIRSDMPALFEQYKTYEEDIVIFASGDPLFYGFAATIQKYHPEADLQVSPYFNSIQLLCHRLNFAYSHVVNTSVHGRSWEELDQALIRQHQSIGILTDQVKTPAAIAARMVEYGYDNYVMYIGENLEGTGQKIVFGEHMKDMRDYEAHTLNCVLLNKKHHRSLSAGIPDHSFEGLEGRPNMITKMPIRMVSLAQLDLSSRHTCWDIGFCTGSVSIEARRQYPHLQIVAFEKRPECDALFEANTRKHGTPGIRKVMGDIFEQDLAALPKPDAVFIGGHGNRLEALITELDNYLPSKAKLVINAVKEDSKTQFIAAARQLNYTLSEPMVITVDAHNPITILTAEKQ</sequence>
<reference evidence="6 7" key="1">
    <citation type="submission" date="2019-08" db="EMBL/GenBank/DDBJ databases">
        <title>Whole genome sequencing of chitin degrading bacteria Chitinophaga pinensis YS16.</title>
        <authorList>
            <person name="Singh R.P."/>
            <person name="Manchanda G."/>
            <person name="Maurya I.K."/>
            <person name="Joshi N.K."/>
            <person name="Srivastava A.K."/>
        </authorList>
    </citation>
    <scope>NUCLEOTIDE SEQUENCE [LARGE SCALE GENOMIC DNA]</scope>
    <source>
        <strain evidence="6 7">YS-16</strain>
    </source>
</reference>
<dbReference type="PANTHER" id="PTHR43182">
    <property type="entry name" value="COBALT-PRECORRIN-6B C(15)-METHYLTRANSFERASE (DECARBOXYLATING)"/>
    <property type="match status" value="1"/>
</dbReference>
<evidence type="ECO:0000256" key="1">
    <source>
        <dbReference type="ARBA" id="ARBA00004953"/>
    </source>
</evidence>
<evidence type="ECO:0000313" key="6">
    <source>
        <dbReference type="EMBL" id="TWV96244.1"/>
    </source>
</evidence>
<dbReference type="InterPro" id="IPR006365">
    <property type="entry name" value="Cbl_synth_CobL"/>
</dbReference>
<dbReference type="SUPFAM" id="SSF53790">
    <property type="entry name" value="Tetrapyrrole methylase"/>
    <property type="match status" value="1"/>
</dbReference>
<evidence type="ECO:0000313" key="7">
    <source>
        <dbReference type="Proteomes" id="UP000318815"/>
    </source>
</evidence>
<keyword evidence="7" id="KW-1185">Reference proteome</keyword>
<dbReference type="NCBIfam" id="TIGR02469">
    <property type="entry name" value="CbiT"/>
    <property type="match status" value="1"/>
</dbReference>
<dbReference type="InterPro" id="IPR012818">
    <property type="entry name" value="CbiE"/>
</dbReference>
<dbReference type="InterPro" id="IPR014777">
    <property type="entry name" value="4pyrrole_Mease_sub1"/>
</dbReference>
<dbReference type="GO" id="GO:0008276">
    <property type="term" value="F:protein methyltransferase activity"/>
    <property type="evidence" value="ECO:0007669"/>
    <property type="project" value="InterPro"/>
</dbReference>